<accession>A0A1H7JVQ7</accession>
<evidence type="ECO:0000313" key="2">
    <source>
        <dbReference type="EMBL" id="SEK78444.1"/>
    </source>
</evidence>
<proteinExistence type="predicted"/>
<keyword evidence="3" id="KW-1185">Reference proteome</keyword>
<feature type="transmembrane region" description="Helical" evidence="1">
    <location>
        <begin position="353"/>
        <end position="374"/>
    </location>
</feature>
<gene>
    <name evidence="2" type="ORF">SAMN05421740_102685</name>
</gene>
<keyword evidence="1" id="KW-0472">Membrane</keyword>
<organism evidence="2 3">
    <name type="scientific">Parapedobacter koreensis</name>
    <dbReference type="NCBI Taxonomy" id="332977"/>
    <lineage>
        <taxon>Bacteria</taxon>
        <taxon>Pseudomonadati</taxon>
        <taxon>Bacteroidota</taxon>
        <taxon>Sphingobacteriia</taxon>
        <taxon>Sphingobacteriales</taxon>
        <taxon>Sphingobacteriaceae</taxon>
        <taxon>Parapedobacter</taxon>
    </lineage>
</organism>
<evidence type="ECO:0000256" key="1">
    <source>
        <dbReference type="SAM" id="Phobius"/>
    </source>
</evidence>
<dbReference type="EMBL" id="FNZR01000002">
    <property type="protein sequence ID" value="SEK78444.1"/>
    <property type="molecule type" value="Genomic_DNA"/>
</dbReference>
<dbReference type="Pfam" id="PF03929">
    <property type="entry name" value="PepSY_TM"/>
    <property type="match status" value="1"/>
</dbReference>
<dbReference type="PANTHER" id="PTHR34219:SF3">
    <property type="entry name" value="BLL7967 PROTEIN"/>
    <property type="match status" value="1"/>
</dbReference>
<sequence length="409" mass="47105">MSFKKLIGKIHLWLGLTSGIVVFIVGITGCLYVFHAEINKLMDKDSEVRVSHDKSTTYLSPSEIIALAKRYAPVDKEPGALTYEVGWGCWVLIWMENENYQLFIDPFTGKLLKKTHWKQDAPAEFDFFAWVLNGHRALWLPWDYGRPIVGYGILIFVIELVTGLVLWWPKNLKKANREKSFRIKWGAKFKRINYDLHNVIGFYSLLILLALALTGLVYGFPWVSKSIYWVASVGKQLPEWKNVSSDTTFVGETFQHPEDRIWERFWKNNPEKGAIYIGLPEKPADTYFVNVNKKPGTLYRQEIYYFDRYTLKELHGGGTYSQNRYVSASLADKGDRMNYDIHTGQLMGLPTKILAFFASLVAASLPVTGFIIWYNRKRGKKKRHIKRVTADGNTPQTKTKSYINGNFGN</sequence>
<keyword evidence="1" id="KW-0812">Transmembrane</keyword>
<dbReference type="PANTHER" id="PTHR34219">
    <property type="entry name" value="IRON-REGULATED INNER MEMBRANE PROTEIN-RELATED"/>
    <property type="match status" value="1"/>
</dbReference>
<feature type="transmembrane region" description="Helical" evidence="1">
    <location>
        <begin position="12"/>
        <end position="34"/>
    </location>
</feature>
<protein>
    <submittedName>
        <fullName evidence="2">Uncharacterized iron-regulated membrane protein</fullName>
    </submittedName>
</protein>
<dbReference type="PROSITE" id="PS51257">
    <property type="entry name" value="PROKAR_LIPOPROTEIN"/>
    <property type="match status" value="1"/>
</dbReference>
<feature type="transmembrane region" description="Helical" evidence="1">
    <location>
        <begin position="200"/>
        <end position="220"/>
    </location>
</feature>
<dbReference type="STRING" id="332977.SAMN05421740_102685"/>
<dbReference type="OrthoDB" id="111691at2"/>
<feature type="transmembrane region" description="Helical" evidence="1">
    <location>
        <begin position="148"/>
        <end position="169"/>
    </location>
</feature>
<keyword evidence="1" id="KW-1133">Transmembrane helix</keyword>
<dbReference type="RefSeq" id="WP_090604064.1">
    <property type="nucleotide sequence ID" value="NZ_FNZR01000002.1"/>
</dbReference>
<dbReference type="AlphaFoldDB" id="A0A1H7JVQ7"/>
<evidence type="ECO:0000313" key="3">
    <source>
        <dbReference type="Proteomes" id="UP000198916"/>
    </source>
</evidence>
<reference evidence="3" key="1">
    <citation type="submission" date="2016-10" db="EMBL/GenBank/DDBJ databases">
        <authorList>
            <person name="Varghese N."/>
            <person name="Submissions S."/>
        </authorList>
    </citation>
    <scope>NUCLEOTIDE SEQUENCE [LARGE SCALE GENOMIC DNA]</scope>
    <source>
        <strain evidence="3">Jip14</strain>
    </source>
</reference>
<dbReference type="InterPro" id="IPR005625">
    <property type="entry name" value="PepSY-ass_TM"/>
</dbReference>
<dbReference type="Proteomes" id="UP000198916">
    <property type="component" value="Unassembled WGS sequence"/>
</dbReference>
<name>A0A1H7JVQ7_9SPHI</name>